<evidence type="ECO:0000259" key="7">
    <source>
        <dbReference type="Pfam" id="PF00892"/>
    </source>
</evidence>
<dbReference type="Proteomes" id="UP001417504">
    <property type="component" value="Unassembled WGS sequence"/>
</dbReference>
<protein>
    <recommendedName>
        <fullName evidence="6">WAT1-related protein</fullName>
    </recommendedName>
</protein>
<feature type="transmembrane region" description="Helical" evidence="6">
    <location>
        <begin position="151"/>
        <end position="173"/>
    </location>
</feature>
<feature type="transmembrane region" description="Helical" evidence="6">
    <location>
        <begin position="36"/>
        <end position="58"/>
    </location>
</feature>
<keyword evidence="9" id="KW-1185">Reference proteome</keyword>
<dbReference type="AlphaFoldDB" id="A0AAP0EPE8"/>
<comment type="subcellular location">
    <subcellularLocation>
        <location evidence="1 6">Membrane</location>
        <topology evidence="1 6">Multi-pass membrane protein</topology>
    </subcellularLocation>
</comment>
<evidence type="ECO:0000256" key="1">
    <source>
        <dbReference type="ARBA" id="ARBA00004141"/>
    </source>
</evidence>
<comment type="caution">
    <text evidence="8">The sequence shown here is derived from an EMBL/GenBank/DDBJ whole genome shotgun (WGS) entry which is preliminary data.</text>
</comment>
<evidence type="ECO:0000256" key="3">
    <source>
        <dbReference type="ARBA" id="ARBA00022692"/>
    </source>
</evidence>
<feature type="transmembrane region" description="Helical" evidence="6">
    <location>
        <begin position="216"/>
        <end position="236"/>
    </location>
</feature>
<reference evidence="8 9" key="1">
    <citation type="submission" date="2024-01" db="EMBL/GenBank/DDBJ databases">
        <title>Genome assemblies of Stephania.</title>
        <authorList>
            <person name="Yang L."/>
        </authorList>
    </citation>
    <scope>NUCLEOTIDE SEQUENCE [LARGE SCALE GENOMIC DNA]</scope>
    <source>
        <strain evidence="8">QJT</strain>
        <tissue evidence="8">Leaf</tissue>
    </source>
</reference>
<evidence type="ECO:0000256" key="2">
    <source>
        <dbReference type="ARBA" id="ARBA00007635"/>
    </source>
</evidence>
<feature type="transmembrane region" description="Helical" evidence="6">
    <location>
        <begin position="7"/>
        <end position="24"/>
    </location>
</feature>
<comment type="similarity">
    <text evidence="2 6">Belongs to the drug/metabolite transporter (DMT) superfamily. Plant drug/metabolite exporter (P-DME) (TC 2.A.7.4) family.</text>
</comment>
<dbReference type="InterPro" id="IPR000620">
    <property type="entry name" value="EamA_dom"/>
</dbReference>
<evidence type="ECO:0000313" key="8">
    <source>
        <dbReference type="EMBL" id="KAK9097221.1"/>
    </source>
</evidence>
<gene>
    <name evidence="8" type="ORF">Sjap_022718</name>
</gene>
<dbReference type="EMBL" id="JBBNAE010000009">
    <property type="protein sequence ID" value="KAK9097221.1"/>
    <property type="molecule type" value="Genomic_DNA"/>
</dbReference>
<evidence type="ECO:0000313" key="9">
    <source>
        <dbReference type="Proteomes" id="UP001417504"/>
    </source>
</evidence>
<dbReference type="GO" id="GO:0022857">
    <property type="term" value="F:transmembrane transporter activity"/>
    <property type="evidence" value="ECO:0007669"/>
    <property type="project" value="InterPro"/>
</dbReference>
<evidence type="ECO:0000256" key="6">
    <source>
        <dbReference type="RuleBase" id="RU363077"/>
    </source>
</evidence>
<dbReference type="InterPro" id="IPR030184">
    <property type="entry name" value="WAT1-related"/>
</dbReference>
<feature type="transmembrane region" description="Helical" evidence="6">
    <location>
        <begin position="70"/>
        <end position="90"/>
    </location>
</feature>
<keyword evidence="5 6" id="KW-0472">Membrane</keyword>
<keyword evidence="3 6" id="KW-0812">Transmembrane</keyword>
<dbReference type="Pfam" id="PF00892">
    <property type="entry name" value="EamA"/>
    <property type="match status" value="1"/>
</dbReference>
<evidence type="ECO:0000256" key="5">
    <source>
        <dbReference type="ARBA" id="ARBA00023136"/>
    </source>
</evidence>
<evidence type="ECO:0000256" key="4">
    <source>
        <dbReference type="ARBA" id="ARBA00022989"/>
    </source>
</evidence>
<dbReference type="GO" id="GO:0016020">
    <property type="term" value="C:membrane"/>
    <property type="evidence" value="ECO:0007669"/>
    <property type="project" value="UniProtKB-SubCell"/>
</dbReference>
<accession>A0AAP0EPE8</accession>
<feature type="domain" description="EamA" evidence="7">
    <location>
        <begin position="122"/>
        <end position="242"/>
    </location>
</feature>
<proteinExistence type="inferred from homology"/>
<feature type="transmembrane region" description="Helical" evidence="6">
    <location>
        <begin position="119"/>
        <end position="139"/>
    </location>
</feature>
<dbReference type="PANTHER" id="PTHR31218">
    <property type="entry name" value="WAT1-RELATED PROTEIN"/>
    <property type="match status" value="1"/>
</dbReference>
<name>A0AAP0EPE8_9MAGN</name>
<feature type="transmembrane region" description="Helical" evidence="6">
    <location>
        <begin position="185"/>
        <end position="204"/>
    </location>
</feature>
<keyword evidence="4 6" id="KW-1133">Transmembrane helix</keyword>
<organism evidence="8 9">
    <name type="scientific">Stephania japonica</name>
    <dbReference type="NCBI Taxonomy" id="461633"/>
    <lineage>
        <taxon>Eukaryota</taxon>
        <taxon>Viridiplantae</taxon>
        <taxon>Streptophyta</taxon>
        <taxon>Embryophyta</taxon>
        <taxon>Tracheophyta</taxon>
        <taxon>Spermatophyta</taxon>
        <taxon>Magnoliopsida</taxon>
        <taxon>Ranunculales</taxon>
        <taxon>Menispermaceae</taxon>
        <taxon>Menispermoideae</taxon>
        <taxon>Cissampelideae</taxon>
        <taxon>Stephania</taxon>
    </lineage>
</organism>
<sequence length="244" mass="27229">MGIDKKSYFYVVLIQVIYVGYYILTKSAYNGGTNNFVFVFYRQFLATLILVPFAILFERMETLKPKTVKGMAKIVGLGLSLGGAIVLAFYKGPHLKPIMHRHLLGRRSSSTATSEGRTWITGAFINLAANVVWGLWIVMQAKVLESYPSKLLLTTLQCALSAIQTFFVAIIFTRDLHPWKLHLDIGLLAIAYAGILTTAAVFYLQTCCLQRRGPVFFAMSTPLSFIFTMICSYVILGESITLGR</sequence>